<dbReference type="InterPro" id="IPR015424">
    <property type="entry name" value="PyrdxlP-dep_Trfase"/>
</dbReference>
<name>A0A377GAE2_9GAMM</name>
<dbReference type="CDD" id="cd00609">
    <property type="entry name" value="AAT_like"/>
    <property type="match status" value="1"/>
</dbReference>
<dbReference type="GeneID" id="93291678"/>
<dbReference type="RefSeq" id="WP_010653963.1">
    <property type="nucleotide sequence ID" value="NZ_JAPHOO010000001.1"/>
</dbReference>
<evidence type="ECO:0000256" key="4">
    <source>
        <dbReference type="ARBA" id="ARBA00011738"/>
    </source>
</evidence>
<dbReference type="GO" id="GO:0000105">
    <property type="term" value="P:L-histidine biosynthetic process"/>
    <property type="evidence" value="ECO:0007669"/>
    <property type="project" value="UniProtKB-UniPathway"/>
</dbReference>
<dbReference type="Proteomes" id="UP000254554">
    <property type="component" value="Unassembled WGS sequence"/>
</dbReference>
<comment type="pathway">
    <text evidence="2">Amino-acid biosynthesis; L-histidine biosynthesis; L-histidine from 5-phospho-alpha-D-ribose 1-diphosphate: step 7/9.</text>
</comment>
<dbReference type="GO" id="GO:0004400">
    <property type="term" value="F:histidinol-phosphate transaminase activity"/>
    <property type="evidence" value="ECO:0007669"/>
    <property type="project" value="UniProtKB-EC"/>
</dbReference>
<evidence type="ECO:0000256" key="11">
    <source>
        <dbReference type="ARBA" id="ARBA00047481"/>
    </source>
</evidence>
<comment type="subunit">
    <text evidence="4">Homodimer.</text>
</comment>
<dbReference type="InterPro" id="IPR004839">
    <property type="entry name" value="Aminotransferase_I/II_large"/>
</dbReference>
<keyword evidence="8 13" id="KW-0808">Transferase</keyword>
<reference evidence="13 14" key="1">
    <citation type="submission" date="2018-06" db="EMBL/GenBank/DDBJ databases">
        <authorList>
            <consortium name="Pathogen Informatics"/>
            <person name="Doyle S."/>
        </authorList>
    </citation>
    <scope>NUCLEOTIDE SEQUENCE [LARGE SCALE GENOMIC DNA]</scope>
    <source>
        <strain evidence="13 14">NCTC11370</strain>
    </source>
</reference>
<comment type="similarity">
    <text evidence="3">Belongs to the class-II pyridoxal-phosphate-dependent aminotransferase family. Histidinol-phosphate aminotransferase subfamily.</text>
</comment>
<dbReference type="NCBIfam" id="TIGR01141">
    <property type="entry name" value="hisC"/>
    <property type="match status" value="1"/>
</dbReference>
<dbReference type="OrthoDB" id="9813612at2"/>
<dbReference type="PANTHER" id="PTHR42885">
    <property type="entry name" value="HISTIDINOL-PHOSPHATE AMINOTRANSFERASE-RELATED"/>
    <property type="match status" value="1"/>
</dbReference>
<evidence type="ECO:0000256" key="5">
    <source>
        <dbReference type="ARBA" id="ARBA00012748"/>
    </source>
</evidence>
<evidence type="ECO:0000313" key="13">
    <source>
        <dbReference type="EMBL" id="STO21694.1"/>
    </source>
</evidence>
<keyword evidence="14" id="KW-1185">Reference proteome</keyword>
<dbReference type="SUPFAM" id="SSF53383">
    <property type="entry name" value="PLP-dependent transferases"/>
    <property type="match status" value="1"/>
</dbReference>
<comment type="catalytic activity">
    <reaction evidence="11">
        <text>L-histidinol phosphate + 2-oxoglutarate = 3-(imidazol-4-yl)-2-oxopropyl phosphate + L-glutamate</text>
        <dbReference type="Rhea" id="RHEA:23744"/>
        <dbReference type="ChEBI" id="CHEBI:16810"/>
        <dbReference type="ChEBI" id="CHEBI:29985"/>
        <dbReference type="ChEBI" id="CHEBI:57766"/>
        <dbReference type="ChEBI" id="CHEBI:57980"/>
        <dbReference type="EC" id="2.6.1.9"/>
    </reaction>
</comment>
<dbReference type="EC" id="2.6.1.9" evidence="5"/>
<evidence type="ECO:0000259" key="12">
    <source>
        <dbReference type="Pfam" id="PF00155"/>
    </source>
</evidence>
<dbReference type="InterPro" id="IPR015422">
    <property type="entry name" value="PyrdxlP-dep_Trfase_small"/>
</dbReference>
<evidence type="ECO:0000256" key="8">
    <source>
        <dbReference type="ARBA" id="ARBA00022679"/>
    </source>
</evidence>
<evidence type="ECO:0000256" key="3">
    <source>
        <dbReference type="ARBA" id="ARBA00007970"/>
    </source>
</evidence>
<keyword evidence="7" id="KW-0028">Amino-acid biosynthesis</keyword>
<dbReference type="InterPro" id="IPR005861">
    <property type="entry name" value="HisP_aminotrans"/>
</dbReference>
<evidence type="ECO:0000256" key="1">
    <source>
        <dbReference type="ARBA" id="ARBA00001933"/>
    </source>
</evidence>
<evidence type="ECO:0000256" key="7">
    <source>
        <dbReference type="ARBA" id="ARBA00022605"/>
    </source>
</evidence>
<evidence type="ECO:0000256" key="6">
    <source>
        <dbReference type="ARBA" id="ARBA00022576"/>
    </source>
</evidence>
<dbReference type="Pfam" id="PF00155">
    <property type="entry name" value="Aminotran_1_2"/>
    <property type="match status" value="1"/>
</dbReference>
<evidence type="ECO:0000313" key="14">
    <source>
        <dbReference type="Proteomes" id="UP000254554"/>
    </source>
</evidence>
<gene>
    <name evidence="13" type="primary">hisC</name>
    <name evidence="13" type="ORF">NCTC11370_01763</name>
</gene>
<protein>
    <recommendedName>
        <fullName evidence="5">histidinol-phosphate transaminase</fullName>
        <ecNumber evidence="5">2.6.1.9</ecNumber>
    </recommendedName>
</protein>
<dbReference type="EMBL" id="UGGT01000001">
    <property type="protein sequence ID" value="STO21694.1"/>
    <property type="molecule type" value="Genomic_DNA"/>
</dbReference>
<dbReference type="GO" id="GO:0030170">
    <property type="term" value="F:pyridoxal phosphate binding"/>
    <property type="evidence" value="ECO:0007669"/>
    <property type="project" value="InterPro"/>
</dbReference>
<dbReference type="InterPro" id="IPR015421">
    <property type="entry name" value="PyrdxlP-dep_Trfase_major"/>
</dbReference>
<organism evidence="13 14">
    <name type="scientific">Fluoribacter dumoffii</name>
    <dbReference type="NCBI Taxonomy" id="463"/>
    <lineage>
        <taxon>Bacteria</taxon>
        <taxon>Pseudomonadati</taxon>
        <taxon>Pseudomonadota</taxon>
        <taxon>Gammaproteobacteria</taxon>
        <taxon>Legionellales</taxon>
        <taxon>Legionellaceae</taxon>
        <taxon>Fluoribacter</taxon>
    </lineage>
</organism>
<dbReference type="UniPathway" id="UPA00031">
    <property type="reaction ID" value="UER00012"/>
</dbReference>
<keyword evidence="6 13" id="KW-0032">Aminotransferase</keyword>
<dbReference type="PANTHER" id="PTHR42885:SF2">
    <property type="entry name" value="HISTIDINOL-PHOSPHATE AMINOTRANSFERASE"/>
    <property type="match status" value="1"/>
</dbReference>
<feature type="domain" description="Aminotransferase class I/classII large" evidence="12">
    <location>
        <begin position="40"/>
        <end position="345"/>
    </location>
</feature>
<keyword evidence="9" id="KW-0663">Pyridoxal phosphate</keyword>
<dbReference type="Gene3D" id="3.90.1150.10">
    <property type="entry name" value="Aspartate Aminotransferase, domain 1"/>
    <property type="match status" value="1"/>
</dbReference>
<accession>A0A377GAE2</accession>
<sequence length="355" mass="40693">MTVLNLIRPELLNQKPYVTRSTPIKHRLHANELPWSALDMDIPLNYYPDKCLKDQLQEQLADRYKVNKEQIALTRGSDDGIDLTTRLFLRAGKDACMQFPPTFAMYSFYALLQHAAIIECPLDPLCQFQISLEDIRNRWQTNCKIIFLCNPNNPTANLFDLDFIASLCNEYRDRSVIIVDEAYIEFTEAQSATCLIPEFDNLVVLRTLSKAYGLANLRLGVLMAQERVIQAFNAIMSPFPLSSVVLDLAQQTLEKSEWFLESINRIKEARSQLIKELQLCPLIENVYPTETNFILVKTKDSMGLVSWLARQDIEVKSFPPDSSLQHHLRITVGDELQNEILLNALSSFQNNYLGN</sequence>
<dbReference type="AlphaFoldDB" id="A0A377GAE2"/>
<keyword evidence="10" id="KW-0368">Histidine biosynthesis</keyword>
<comment type="cofactor">
    <cofactor evidence="1">
        <name>pyridoxal 5'-phosphate</name>
        <dbReference type="ChEBI" id="CHEBI:597326"/>
    </cofactor>
</comment>
<proteinExistence type="inferred from homology"/>
<evidence type="ECO:0000256" key="9">
    <source>
        <dbReference type="ARBA" id="ARBA00022898"/>
    </source>
</evidence>
<evidence type="ECO:0000256" key="10">
    <source>
        <dbReference type="ARBA" id="ARBA00023102"/>
    </source>
</evidence>
<dbReference type="STRING" id="1094715.GCA_000236165_00662"/>
<dbReference type="Gene3D" id="3.40.640.10">
    <property type="entry name" value="Type I PLP-dependent aspartate aminotransferase-like (Major domain)"/>
    <property type="match status" value="1"/>
</dbReference>
<evidence type="ECO:0000256" key="2">
    <source>
        <dbReference type="ARBA" id="ARBA00005011"/>
    </source>
</evidence>